<accession>A0A4Y3UL21</accession>
<proteinExistence type="predicted"/>
<evidence type="ECO:0000259" key="2">
    <source>
        <dbReference type="Pfam" id="PF01593"/>
    </source>
</evidence>
<dbReference type="InterPro" id="IPR002937">
    <property type="entry name" value="Amino_oxidase"/>
</dbReference>
<protein>
    <submittedName>
        <fullName evidence="3">Oxygen-dependent protoporphyrinogen oxidase</fullName>
    </submittedName>
</protein>
<evidence type="ECO:0000313" key="4">
    <source>
        <dbReference type="Proteomes" id="UP000319804"/>
    </source>
</evidence>
<dbReference type="Gene3D" id="1.10.3110.10">
    <property type="entry name" value="protoporphyrinogen ix oxidase, domain 3"/>
    <property type="match status" value="1"/>
</dbReference>
<dbReference type="PRINTS" id="PR00411">
    <property type="entry name" value="PNDRDTASEI"/>
</dbReference>
<dbReference type="InterPro" id="IPR050464">
    <property type="entry name" value="Zeta_carotene_desat/Oxidored"/>
</dbReference>
<dbReference type="RefSeq" id="WP_141380049.1">
    <property type="nucleotide sequence ID" value="NZ_BJNA01000014.1"/>
</dbReference>
<feature type="domain" description="Amine oxidase" evidence="2">
    <location>
        <begin position="29"/>
        <end position="513"/>
    </location>
</feature>
<evidence type="ECO:0000313" key="3">
    <source>
        <dbReference type="EMBL" id="TQM90846.1"/>
    </source>
</evidence>
<dbReference type="OrthoDB" id="3450553at2"/>
<comment type="caution">
    <text evidence="3">The sequence shown here is derived from an EMBL/GenBank/DDBJ whole genome shotgun (WGS) entry which is preliminary data.</text>
</comment>
<dbReference type="AlphaFoldDB" id="A0A4Y3UL21"/>
<gene>
    <name evidence="3" type="ORF">FHX68_2691</name>
</gene>
<dbReference type="SUPFAM" id="SSF51905">
    <property type="entry name" value="FAD/NAD(P)-binding domain"/>
    <property type="match status" value="1"/>
</dbReference>
<dbReference type="Proteomes" id="UP000319804">
    <property type="component" value="Unassembled WGS sequence"/>
</dbReference>
<dbReference type="PANTHER" id="PTHR42923">
    <property type="entry name" value="PROTOPORPHYRINOGEN OXIDASE"/>
    <property type="match status" value="1"/>
</dbReference>
<organism evidence="3 4">
    <name type="scientific">Microbacterium lacticum</name>
    <dbReference type="NCBI Taxonomy" id="33885"/>
    <lineage>
        <taxon>Bacteria</taxon>
        <taxon>Bacillati</taxon>
        <taxon>Actinomycetota</taxon>
        <taxon>Actinomycetes</taxon>
        <taxon>Micrococcales</taxon>
        <taxon>Microbacteriaceae</taxon>
        <taxon>Microbacterium</taxon>
    </lineage>
</organism>
<dbReference type="GO" id="GO:0016491">
    <property type="term" value="F:oxidoreductase activity"/>
    <property type="evidence" value="ECO:0007669"/>
    <property type="project" value="InterPro"/>
</dbReference>
<dbReference type="PANTHER" id="PTHR42923:SF3">
    <property type="entry name" value="PROTOPORPHYRINOGEN OXIDASE"/>
    <property type="match status" value="1"/>
</dbReference>
<dbReference type="InterPro" id="IPR036188">
    <property type="entry name" value="FAD/NAD-bd_sf"/>
</dbReference>
<dbReference type="Pfam" id="PF01593">
    <property type="entry name" value="Amino_oxidase"/>
    <property type="match status" value="1"/>
</dbReference>
<name>A0A4Y3UL21_9MICO</name>
<evidence type="ECO:0000256" key="1">
    <source>
        <dbReference type="SAM" id="MobiDB-lite"/>
    </source>
</evidence>
<dbReference type="Gene3D" id="3.90.660.20">
    <property type="entry name" value="Protoporphyrinogen oxidase, mitochondrial, domain 2"/>
    <property type="match status" value="1"/>
</dbReference>
<dbReference type="Gene3D" id="3.50.50.60">
    <property type="entry name" value="FAD/NAD(P)-binding domain"/>
    <property type="match status" value="1"/>
</dbReference>
<keyword evidence="4" id="KW-1185">Reference proteome</keyword>
<reference evidence="3 4" key="1">
    <citation type="submission" date="2019-06" db="EMBL/GenBank/DDBJ databases">
        <title>Sequencing the genomes of 1000 actinobacteria strains.</title>
        <authorList>
            <person name="Klenk H.-P."/>
        </authorList>
    </citation>
    <scope>NUCLEOTIDE SEQUENCE [LARGE SCALE GENOMIC DNA]</scope>
    <source>
        <strain evidence="3 4">DSM 20427</strain>
    </source>
</reference>
<feature type="region of interest" description="Disordered" evidence="1">
    <location>
        <begin position="283"/>
        <end position="305"/>
    </location>
</feature>
<dbReference type="EMBL" id="VFPS01000006">
    <property type="protein sequence ID" value="TQM90846.1"/>
    <property type="molecule type" value="Genomic_DNA"/>
</dbReference>
<sequence length="545" mass="54747">MADSTEPARGADALLRARRTRVVVVGGGVAGLVSALEWAKIGAQVTVLDAAGRLGGSLETALLDGIPVDLVADAFPAQAPALAGVIDELRLRADVDEAAPLPVWIAGPAVAGRASNAAPLPEATVLGIPSNAWADDVRRVIGWRGAWRAYLDRLRPPLTVGHERSLGRLVRQRMGDRVVDRLVAPVTRGLYGLDPDEVDVEAAAPGLSTALTRTGSLAGAVFDLLAPDGDGDGSATAPATRATLRGGFGRLATALTERLLDLGADLRVDHRVTSLAAAPDGTWTVRAPAPDQARDQAPDQATDAAAAVPSAASPTGEVVVEADVVVIATGARVAAALLDGAGIPVGADAPAAPVRDVVDLVVVTPALDGAPRGRAVYPVVAPGRAAPGAAGADTTPDVASAALSVTLPSAEWPSLAAAAGPGRHVLRVTLDADAARSDEATIDLARGGAAALLGVDLPEPHAAGRRTVVLEPPASRLGHAEHVTAVRGLTSAHPGLAVVGSWVAGSGVAAIVADALAENDRIRSAVLWPGEGAPTSDAGDESAGR</sequence>